<proteinExistence type="predicted"/>
<reference evidence="2 3" key="1">
    <citation type="submission" date="2023-01" db="EMBL/GenBank/DDBJ databases">
        <title>Exploring GABA producing Bacteroides strains toward improving mental health.</title>
        <authorList>
            <person name="Yousuf B."/>
            <person name="Bouhlel N.E."/>
            <person name="Mottawea W."/>
            <person name="Hammami R."/>
        </authorList>
    </citation>
    <scope>NUCLEOTIDE SEQUENCE [LARGE SCALE GENOMIC DNA]</scope>
    <source>
        <strain evidence="2 3">UO.H1054</strain>
    </source>
</reference>
<name>A0ABT5H4Y9_9BACE</name>
<feature type="chain" id="PRO_5047019786" description="FAS1 domain-containing protein" evidence="1">
    <location>
        <begin position="28"/>
        <end position="266"/>
    </location>
</feature>
<dbReference type="RefSeq" id="WP_272719810.1">
    <property type="nucleotide sequence ID" value="NZ_JAQPYS010000033.1"/>
</dbReference>
<comment type="caution">
    <text evidence="2">The sequence shown here is derived from an EMBL/GenBank/DDBJ whole genome shotgun (WGS) entry which is preliminary data.</text>
</comment>
<feature type="signal peptide" evidence="1">
    <location>
        <begin position="1"/>
        <end position="27"/>
    </location>
</feature>
<evidence type="ECO:0008006" key="4">
    <source>
        <dbReference type="Google" id="ProtNLM"/>
    </source>
</evidence>
<sequence length="266" mass="30505">MNKLITALLISIFLCSLLISCRNYDEAGYVNSDTNLGITYFDGTTLDYLKAGDPILNVKYDSMMKVINKIPDFKFFNEETGHTVFAIPDTCFQTAITKLNNYRQQNSLGKNVYLDNLLIEPFEVEKEIDQGEGLDPIKVIIKYDYRASLDTLLCRYMFDGVYDSKKVLENEGGMNVESYHYGYQMNLSSGRNQSEGLMGGGNRYFKISDTNNSVVVDNWAISPTLWNDIYTTDGVVHVLTLGHEFGFDNFVYFFKNRFNEYEDNKK</sequence>
<keyword evidence="1" id="KW-0732">Signal</keyword>
<protein>
    <recommendedName>
        <fullName evidence="4">FAS1 domain-containing protein</fullName>
    </recommendedName>
</protein>
<dbReference type="SUPFAM" id="SSF82153">
    <property type="entry name" value="FAS1 domain"/>
    <property type="match status" value="1"/>
</dbReference>
<keyword evidence="3" id="KW-1185">Reference proteome</keyword>
<gene>
    <name evidence="2" type="ORF">PQG98_04785</name>
</gene>
<organism evidence="2 3">
    <name type="scientific">Bacteroides zhangwenhongii</name>
    <dbReference type="NCBI Taxonomy" id="2650157"/>
    <lineage>
        <taxon>Bacteria</taxon>
        <taxon>Pseudomonadati</taxon>
        <taxon>Bacteroidota</taxon>
        <taxon>Bacteroidia</taxon>
        <taxon>Bacteroidales</taxon>
        <taxon>Bacteroidaceae</taxon>
        <taxon>Bacteroides</taxon>
    </lineage>
</organism>
<evidence type="ECO:0000313" key="3">
    <source>
        <dbReference type="Proteomes" id="UP001215398"/>
    </source>
</evidence>
<dbReference type="EMBL" id="JAQPYS010000033">
    <property type="protein sequence ID" value="MDC7135663.1"/>
    <property type="molecule type" value="Genomic_DNA"/>
</dbReference>
<accession>A0ABT5H4Y9</accession>
<evidence type="ECO:0000256" key="1">
    <source>
        <dbReference type="SAM" id="SignalP"/>
    </source>
</evidence>
<dbReference type="InterPro" id="IPR036378">
    <property type="entry name" value="FAS1_dom_sf"/>
</dbReference>
<dbReference type="PROSITE" id="PS51257">
    <property type="entry name" value="PROKAR_LIPOPROTEIN"/>
    <property type="match status" value="1"/>
</dbReference>
<evidence type="ECO:0000313" key="2">
    <source>
        <dbReference type="EMBL" id="MDC7135663.1"/>
    </source>
</evidence>
<dbReference type="Proteomes" id="UP001215398">
    <property type="component" value="Unassembled WGS sequence"/>
</dbReference>